<comment type="caution">
    <text evidence="1">The sequence shown here is derived from an EMBL/GenBank/DDBJ whole genome shotgun (WGS) entry which is preliminary data.</text>
</comment>
<evidence type="ECO:0000313" key="2">
    <source>
        <dbReference type="Proteomes" id="UP001197378"/>
    </source>
</evidence>
<sequence length="80" mass="9040">MHKDEFAIYRQRIFGACVIACGEVPAPRVLYLLWLIERCEPAHRNVTITEIDFGQAGGTGSIDRRAVFSQSLWAMSWKGV</sequence>
<organism evidence="1 2">
    <name type="scientific">Igneacidithiobacillus copahuensis</name>
    <dbReference type="NCBI Taxonomy" id="2724909"/>
    <lineage>
        <taxon>Bacteria</taxon>
        <taxon>Pseudomonadati</taxon>
        <taxon>Pseudomonadota</taxon>
        <taxon>Acidithiobacillia</taxon>
        <taxon>Acidithiobacillales</taxon>
        <taxon>Acidithiobacillaceae</taxon>
        <taxon>Igneacidithiobacillus</taxon>
    </lineage>
</organism>
<dbReference type="EMBL" id="JAAXYO010000090">
    <property type="protein sequence ID" value="MBU2788021.1"/>
    <property type="molecule type" value="Genomic_DNA"/>
</dbReference>
<gene>
    <name evidence="1" type="ORF">HFQ13_07365</name>
</gene>
<accession>A0AAE2YQA3</accession>
<evidence type="ECO:0000313" key="1">
    <source>
        <dbReference type="EMBL" id="MBU2788021.1"/>
    </source>
</evidence>
<dbReference type="AlphaFoldDB" id="A0AAE2YQA3"/>
<protein>
    <submittedName>
        <fullName evidence="1">Uncharacterized protein</fullName>
    </submittedName>
</protein>
<proteinExistence type="predicted"/>
<keyword evidence="2" id="KW-1185">Reference proteome</keyword>
<reference evidence="1" key="1">
    <citation type="journal article" date="2021" name="ISME J.">
        <title>Genomic evolution of the class Acidithiobacillia: deep-branching Proteobacteria living in extreme acidic conditions.</title>
        <authorList>
            <person name="Moya-Beltran A."/>
            <person name="Beard S."/>
            <person name="Rojas-Villalobos C."/>
            <person name="Issotta F."/>
            <person name="Gallardo Y."/>
            <person name="Ulloa R."/>
            <person name="Giaveno A."/>
            <person name="Degli Esposti M."/>
            <person name="Johnson D.B."/>
            <person name="Quatrini R."/>
        </authorList>
    </citation>
    <scope>NUCLEOTIDE SEQUENCE</scope>
    <source>
        <strain evidence="1">VAN18-1</strain>
    </source>
</reference>
<dbReference type="RefSeq" id="WP_215885495.1">
    <property type="nucleotide sequence ID" value="NZ_JAAXYO010000090.1"/>
</dbReference>
<dbReference type="Proteomes" id="UP001197378">
    <property type="component" value="Unassembled WGS sequence"/>
</dbReference>
<name>A0AAE2YQA3_9PROT</name>